<dbReference type="PROSITE" id="PS51374">
    <property type="entry name" value="NDPK_LIKE"/>
    <property type="match status" value="1"/>
</dbReference>
<dbReference type="GO" id="GO:0016853">
    <property type="term" value="F:isomerase activity"/>
    <property type="evidence" value="ECO:0007669"/>
    <property type="project" value="UniProtKB-KW"/>
</dbReference>
<evidence type="ECO:0000313" key="11">
    <source>
        <dbReference type="EMBL" id="ELW46989.1"/>
    </source>
</evidence>
<comment type="cofactor">
    <cofactor evidence="1">
        <name>Mg(2+)</name>
        <dbReference type="ChEBI" id="CHEBI:18420"/>
    </cofactor>
</comment>
<evidence type="ECO:0000256" key="2">
    <source>
        <dbReference type="ARBA" id="ARBA00008142"/>
    </source>
</evidence>
<feature type="region of interest" description="Disordered" evidence="8">
    <location>
        <begin position="84"/>
        <end position="107"/>
    </location>
</feature>
<keyword evidence="12" id="KW-1185">Reference proteome</keyword>
<dbReference type="Gene3D" id="1.10.720.80">
    <property type="match status" value="1"/>
</dbReference>
<keyword evidence="6" id="KW-0418">Kinase</keyword>
<evidence type="ECO:0000256" key="1">
    <source>
        <dbReference type="ARBA" id="ARBA00001946"/>
    </source>
</evidence>
<sequence length="187" mass="21041">MTPPLSACWAGATPKGRGDAEPRRAGSVKQRQRGKMAAGAPQRAWTVEQLRSEQLPKKDIIKFLQEHGSDSRFKGTESISKVSEQVKNVKLNEDKPKETKSEETQDELLDHGQPKHTFIAINPEGLQYCLLGDSLVAMKFLPASEKHLKQYYIDLKDRPFFPGLVKYMNFGMVVAMVQEVLNMVNIV</sequence>
<protein>
    <recommendedName>
        <fullName evidence="3">nucleoside-diphosphate kinase</fullName>
        <ecNumber evidence="3">2.7.4.6</ecNumber>
    </recommendedName>
</protein>
<keyword evidence="5" id="KW-0808">Transferase</keyword>
<feature type="domain" description="FKBP3 basic tilted helix bundle" evidence="10">
    <location>
        <begin position="41"/>
        <end position="97"/>
    </location>
</feature>
<comment type="similarity">
    <text evidence="2 7">Belongs to the NDK family.</text>
</comment>
<dbReference type="InterPro" id="IPR041200">
    <property type="entry name" value="FKBP3_BTHB"/>
</dbReference>
<proteinExistence type="inferred from homology"/>
<reference evidence="12" key="1">
    <citation type="submission" date="2012-07" db="EMBL/GenBank/DDBJ databases">
        <title>Genome of the Chinese tree shrew, a rising model animal genetically related to primates.</title>
        <authorList>
            <person name="Zhang G."/>
            <person name="Fan Y."/>
            <person name="Yao Y."/>
            <person name="Huang Z."/>
        </authorList>
    </citation>
    <scope>NUCLEOTIDE SEQUENCE [LARGE SCALE GENOMIC DNA]</scope>
</reference>
<dbReference type="InterPro" id="IPR036850">
    <property type="entry name" value="NDK-like_dom_sf"/>
</dbReference>
<dbReference type="SUPFAM" id="SSF54919">
    <property type="entry name" value="Nucleoside diphosphate kinase, NDK"/>
    <property type="match status" value="1"/>
</dbReference>
<reference evidence="12" key="2">
    <citation type="journal article" date="2013" name="Nat. Commun.">
        <title>Genome of the Chinese tree shrew.</title>
        <authorList>
            <person name="Fan Y."/>
            <person name="Huang Z.Y."/>
            <person name="Cao C.C."/>
            <person name="Chen C.S."/>
            <person name="Chen Y.X."/>
            <person name="Fan D.D."/>
            <person name="He J."/>
            <person name="Hou H.L."/>
            <person name="Hu L."/>
            <person name="Hu X.T."/>
            <person name="Jiang X.T."/>
            <person name="Lai R."/>
            <person name="Lang Y.S."/>
            <person name="Liang B."/>
            <person name="Liao S.G."/>
            <person name="Mu D."/>
            <person name="Ma Y.Y."/>
            <person name="Niu Y.Y."/>
            <person name="Sun X.Q."/>
            <person name="Xia J.Q."/>
            <person name="Xiao J."/>
            <person name="Xiong Z.Q."/>
            <person name="Xu L."/>
            <person name="Yang L."/>
            <person name="Zhang Y."/>
            <person name="Zhao W."/>
            <person name="Zhao X.D."/>
            <person name="Zheng Y.T."/>
            <person name="Zhou J.M."/>
            <person name="Zhu Y.B."/>
            <person name="Zhang G.J."/>
            <person name="Wang J."/>
            <person name="Yao Y.G."/>
        </authorList>
    </citation>
    <scope>NUCLEOTIDE SEQUENCE [LARGE SCALE GENOMIC DNA]</scope>
</reference>
<evidence type="ECO:0000259" key="10">
    <source>
        <dbReference type="Pfam" id="PF18410"/>
    </source>
</evidence>
<dbReference type="InParanoid" id="L9J9Q6"/>
<evidence type="ECO:0000256" key="8">
    <source>
        <dbReference type="SAM" id="MobiDB-lite"/>
    </source>
</evidence>
<evidence type="ECO:0000313" key="12">
    <source>
        <dbReference type="Proteomes" id="UP000011518"/>
    </source>
</evidence>
<evidence type="ECO:0000256" key="7">
    <source>
        <dbReference type="PROSITE-ProRule" id="PRU00706"/>
    </source>
</evidence>
<dbReference type="STRING" id="246437.L9J9Q6"/>
<dbReference type="Pfam" id="PF18410">
    <property type="entry name" value="BTHB"/>
    <property type="match status" value="1"/>
</dbReference>
<accession>L9J9Q6</accession>
<keyword evidence="4" id="KW-0597">Phosphoprotein</keyword>
<evidence type="ECO:0000259" key="9">
    <source>
        <dbReference type="Pfam" id="PF00334"/>
    </source>
</evidence>
<dbReference type="InterPro" id="IPR034907">
    <property type="entry name" value="NDK-like_dom"/>
</dbReference>
<dbReference type="Proteomes" id="UP000011518">
    <property type="component" value="Unassembled WGS sequence"/>
</dbReference>
<feature type="compositionally biased region" description="Basic and acidic residues" evidence="8">
    <location>
        <begin position="90"/>
        <end position="107"/>
    </location>
</feature>
<name>L9J9Q6_TUPCH</name>
<evidence type="ECO:0000256" key="4">
    <source>
        <dbReference type="ARBA" id="ARBA00022553"/>
    </source>
</evidence>
<feature type="region of interest" description="Disordered" evidence="8">
    <location>
        <begin position="1"/>
        <end position="44"/>
    </location>
</feature>
<dbReference type="PANTHER" id="PTHR11349">
    <property type="entry name" value="NUCLEOSIDE DIPHOSPHATE KINASE"/>
    <property type="match status" value="1"/>
</dbReference>
<gene>
    <name evidence="11" type="ORF">TREES_T100014411</name>
</gene>
<dbReference type="AlphaFoldDB" id="L9J9Q6"/>
<evidence type="ECO:0000256" key="3">
    <source>
        <dbReference type="ARBA" id="ARBA00012966"/>
    </source>
</evidence>
<dbReference type="Gene3D" id="3.30.70.141">
    <property type="entry name" value="Nucleoside diphosphate kinase-like domain"/>
    <property type="match status" value="1"/>
</dbReference>
<dbReference type="Pfam" id="PF00334">
    <property type="entry name" value="NDK"/>
    <property type="match status" value="1"/>
</dbReference>
<dbReference type="EC" id="2.7.4.6" evidence="3"/>
<dbReference type="EMBL" id="KB321161">
    <property type="protein sequence ID" value="ELW46989.1"/>
    <property type="molecule type" value="Genomic_DNA"/>
</dbReference>
<dbReference type="GO" id="GO:0004550">
    <property type="term" value="F:nucleoside diphosphate kinase activity"/>
    <property type="evidence" value="ECO:0007669"/>
    <property type="project" value="UniProtKB-EC"/>
</dbReference>
<organism evidence="11 12">
    <name type="scientific">Tupaia chinensis</name>
    <name type="common">Chinese tree shrew</name>
    <name type="synonym">Tupaia belangeri chinensis</name>
    <dbReference type="NCBI Taxonomy" id="246437"/>
    <lineage>
        <taxon>Eukaryota</taxon>
        <taxon>Metazoa</taxon>
        <taxon>Chordata</taxon>
        <taxon>Craniata</taxon>
        <taxon>Vertebrata</taxon>
        <taxon>Euteleostomi</taxon>
        <taxon>Mammalia</taxon>
        <taxon>Eutheria</taxon>
        <taxon>Euarchontoglires</taxon>
        <taxon>Scandentia</taxon>
        <taxon>Tupaiidae</taxon>
        <taxon>Tupaia</taxon>
    </lineage>
</organism>
<keyword evidence="11" id="KW-0413">Isomerase</keyword>
<comment type="caution">
    <text evidence="7">Lacks conserved residue(s) required for the propagation of feature annotation.</text>
</comment>
<evidence type="ECO:0000256" key="6">
    <source>
        <dbReference type="ARBA" id="ARBA00022777"/>
    </source>
</evidence>
<evidence type="ECO:0000256" key="5">
    <source>
        <dbReference type="ARBA" id="ARBA00022679"/>
    </source>
</evidence>
<feature type="domain" description="Nucleoside diphosphate kinase-like" evidence="9">
    <location>
        <begin position="134"/>
        <end position="185"/>
    </location>
</feature>